<feature type="region of interest" description="Disordered" evidence="2">
    <location>
        <begin position="478"/>
        <end position="527"/>
    </location>
</feature>
<reference evidence="3" key="1">
    <citation type="journal article" date="2013" name="Nat. Commun.">
        <title>Whole-genome sequencing of Oryza brachyantha reveals mechanisms underlying Oryza genome evolution.</title>
        <authorList>
            <person name="Chen J."/>
            <person name="Huang Q."/>
            <person name="Gao D."/>
            <person name="Wang J."/>
            <person name="Lang Y."/>
            <person name="Liu T."/>
            <person name="Li B."/>
            <person name="Bai Z."/>
            <person name="Luis Goicoechea J."/>
            <person name="Liang C."/>
            <person name="Chen C."/>
            <person name="Zhang W."/>
            <person name="Sun S."/>
            <person name="Liao Y."/>
            <person name="Zhang X."/>
            <person name="Yang L."/>
            <person name="Song C."/>
            <person name="Wang M."/>
            <person name="Shi J."/>
            <person name="Liu G."/>
            <person name="Liu J."/>
            <person name="Zhou H."/>
            <person name="Zhou W."/>
            <person name="Yu Q."/>
            <person name="An N."/>
            <person name="Chen Y."/>
            <person name="Cai Q."/>
            <person name="Wang B."/>
            <person name="Liu B."/>
            <person name="Min J."/>
            <person name="Huang Y."/>
            <person name="Wu H."/>
            <person name="Li Z."/>
            <person name="Zhang Y."/>
            <person name="Yin Y."/>
            <person name="Song W."/>
            <person name="Jiang J."/>
            <person name="Jackson S.A."/>
            <person name="Wing R.A."/>
            <person name="Wang J."/>
            <person name="Chen M."/>
        </authorList>
    </citation>
    <scope>NUCLEOTIDE SEQUENCE [LARGE SCALE GENOMIC DNA]</scope>
    <source>
        <strain evidence="3">cv. IRGC 101232</strain>
    </source>
</reference>
<proteinExistence type="predicted"/>
<organism evidence="3">
    <name type="scientific">Oryza brachyantha</name>
    <name type="common">malo sina</name>
    <dbReference type="NCBI Taxonomy" id="4533"/>
    <lineage>
        <taxon>Eukaryota</taxon>
        <taxon>Viridiplantae</taxon>
        <taxon>Streptophyta</taxon>
        <taxon>Embryophyta</taxon>
        <taxon>Tracheophyta</taxon>
        <taxon>Spermatophyta</taxon>
        <taxon>Magnoliopsida</taxon>
        <taxon>Liliopsida</taxon>
        <taxon>Poales</taxon>
        <taxon>Poaceae</taxon>
        <taxon>BOP clade</taxon>
        <taxon>Oryzoideae</taxon>
        <taxon>Oryzeae</taxon>
        <taxon>Oryzinae</taxon>
        <taxon>Oryza</taxon>
    </lineage>
</organism>
<sequence>MGLLDDIFYLGLPAHELFKLDWIFRWAYLMLYFTWAFQPMSYSTWAGFCESRWPVATSGVSHTYPPDSFHVSKTPSPKSPAQTQRVKFFFPKSKRASSPWSPPATARRPLHQMDLPPAFRFPRPRPRLGLVGAEEATSAASAAPGLHPDEAVAWEFFSPLHRVLLVATVAAASSRSHAARRIEQLQRSIHIRDEVLQSMQQKLDDLFDEMNSLQQQYVKCNTFISSELEKSELVGSKKLGEEDGTRCCACTRPEILTTPQKTKDIDGVDDPKCDVVDRSSVSHMDHDERRMSDLSDFCWSVVSSVDNHANGDNQLSSLAAEQELYNLQKECEEKDAIIKEMAATAHASSTIDAKRIAELQDILKRKNMVISKLKKDMSALKQMVVELTRAKRTSSVNLNPSCSELPVMSNNVLYDMSSSSPSSSDSESPVAPTEYLDEHVMVDGIVEHSESKGSSRVSMEKTYFPTKISSACKLRSTSPLKENRINPNVETSSVGRQKKRISSNGDFKKIRRQSQQDSRNKVTRRWT</sequence>
<reference evidence="3" key="2">
    <citation type="submission" date="2013-04" db="UniProtKB">
        <authorList>
            <consortium name="EnsemblPlants"/>
        </authorList>
    </citation>
    <scope>IDENTIFICATION</scope>
</reference>
<dbReference type="eggNOG" id="ENOG502QWKT">
    <property type="taxonomic scope" value="Eukaryota"/>
</dbReference>
<keyword evidence="4" id="KW-1185">Reference proteome</keyword>
<accession>J3MYP1</accession>
<dbReference type="STRING" id="4533.J3MYP1"/>
<evidence type="ECO:0000313" key="4">
    <source>
        <dbReference type="Proteomes" id="UP000006038"/>
    </source>
</evidence>
<evidence type="ECO:0000313" key="3">
    <source>
        <dbReference type="EnsemblPlants" id="OB09G21200.1"/>
    </source>
</evidence>
<dbReference type="HOGENOM" id="CLU_044434_1_0_1"/>
<evidence type="ECO:0000256" key="2">
    <source>
        <dbReference type="SAM" id="MobiDB-lite"/>
    </source>
</evidence>
<name>J3MYP1_ORYBR</name>
<dbReference type="PANTHER" id="PTHR35507:SF1">
    <property type="entry name" value="TMF_TATA_BD DOMAIN-CONTAINING PROTEIN"/>
    <property type="match status" value="1"/>
</dbReference>
<dbReference type="OMA" id="FVECGCL"/>
<feature type="compositionally biased region" description="Polar residues" evidence="2">
    <location>
        <begin position="478"/>
        <end position="495"/>
    </location>
</feature>
<keyword evidence="1" id="KW-0175">Coiled coil</keyword>
<dbReference type="EnsemblPlants" id="OB09G21200.1">
    <property type="protein sequence ID" value="OB09G21200.1"/>
    <property type="gene ID" value="OB09G21200"/>
</dbReference>
<dbReference type="Gramene" id="OB09G21200.1">
    <property type="protein sequence ID" value="OB09G21200.1"/>
    <property type="gene ID" value="OB09G21200"/>
</dbReference>
<evidence type="ECO:0000256" key="1">
    <source>
        <dbReference type="SAM" id="Coils"/>
    </source>
</evidence>
<dbReference type="PANTHER" id="PTHR35507">
    <property type="entry name" value="OS09G0488600 PROTEIN"/>
    <property type="match status" value="1"/>
</dbReference>
<protein>
    <submittedName>
        <fullName evidence="3">Uncharacterized protein</fullName>
    </submittedName>
</protein>
<feature type="coiled-coil region" evidence="1">
    <location>
        <begin position="356"/>
        <end position="390"/>
    </location>
</feature>
<dbReference type="AlphaFoldDB" id="J3MYP1"/>
<dbReference type="Proteomes" id="UP000006038">
    <property type="component" value="Chromosome 9"/>
</dbReference>